<feature type="region of interest" description="Disordered" evidence="9">
    <location>
        <begin position="152"/>
        <end position="194"/>
    </location>
</feature>
<dbReference type="GO" id="GO:0006508">
    <property type="term" value="P:proteolysis"/>
    <property type="evidence" value="ECO:0007669"/>
    <property type="project" value="UniProtKB-KW"/>
</dbReference>
<evidence type="ECO:0000256" key="8">
    <source>
        <dbReference type="RuleBase" id="RU363034"/>
    </source>
</evidence>
<keyword evidence="12" id="KW-1185">Reference proteome</keyword>
<feature type="compositionally biased region" description="Basic and acidic residues" evidence="9">
    <location>
        <begin position="165"/>
        <end position="175"/>
    </location>
</feature>
<dbReference type="PROSITE" id="PS00135">
    <property type="entry name" value="TRYPSIN_SER"/>
    <property type="match status" value="1"/>
</dbReference>
<dbReference type="Gene3D" id="2.40.10.10">
    <property type="entry name" value="Trypsin-like serine proteases"/>
    <property type="match status" value="1"/>
</dbReference>
<dbReference type="SMART" id="SM00020">
    <property type="entry name" value="Tryp_SPc"/>
    <property type="match status" value="1"/>
</dbReference>
<dbReference type="GeneID" id="107266323"/>
<keyword evidence="8" id="KW-0720">Serine protease</keyword>
<dbReference type="FunFam" id="2.40.10.10:FF:000038">
    <property type="entry name" value="Serine protease"/>
    <property type="match status" value="1"/>
</dbReference>
<name>A0AAJ7BR24_CEPCN</name>
<protein>
    <recommendedName>
        <fullName evidence="6">Phenoloxidase-activating factor 2</fullName>
    </recommendedName>
    <alternativeName>
        <fullName evidence="7">Prophenoloxidase-activating factor II</fullName>
    </alternativeName>
</protein>
<proteinExistence type="inferred from homology"/>
<keyword evidence="8" id="KW-0645">Protease</keyword>
<dbReference type="InterPro" id="IPR043504">
    <property type="entry name" value="Peptidase_S1_PA_chymotrypsin"/>
</dbReference>
<dbReference type="PANTHER" id="PTHR24252">
    <property type="entry name" value="ACROSIN-RELATED"/>
    <property type="match status" value="1"/>
</dbReference>
<evidence type="ECO:0000313" key="14">
    <source>
        <dbReference type="RefSeq" id="XP_015592173.1"/>
    </source>
</evidence>
<comment type="similarity">
    <text evidence="5">Belongs to the peptidase S1 family. CLIP subfamily.</text>
</comment>
<evidence type="ECO:0000256" key="9">
    <source>
        <dbReference type="SAM" id="MobiDB-lite"/>
    </source>
</evidence>
<keyword evidence="4" id="KW-1015">Disulfide bond</keyword>
<evidence type="ECO:0000256" key="7">
    <source>
        <dbReference type="ARBA" id="ARBA00076468"/>
    </source>
</evidence>
<evidence type="ECO:0000256" key="6">
    <source>
        <dbReference type="ARBA" id="ARBA00068096"/>
    </source>
</evidence>
<feature type="chain" id="PRO_5044708607" description="Phenoloxidase-activating factor 2" evidence="10">
    <location>
        <begin position="27"/>
        <end position="426"/>
    </location>
</feature>
<evidence type="ECO:0000256" key="1">
    <source>
        <dbReference type="ARBA" id="ARBA00004613"/>
    </source>
</evidence>
<dbReference type="AlphaFoldDB" id="A0AAJ7BR24"/>
<dbReference type="PANTHER" id="PTHR24252:SF10">
    <property type="entry name" value="SERINE PROTEASE 56"/>
    <property type="match status" value="1"/>
</dbReference>
<dbReference type="InterPro" id="IPR001314">
    <property type="entry name" value="Peptidase_S1A"/>
</dbReference>
<dbReference type="SMART" id="SM00680">
    <property type="entry name" value="CLIP"/>
    <property type="match status" value="1"/>
</dbReference>
<evidence type="ECO:0000256" key="2">
    <source>
        <dbReference type="ARBA" id="ARBA00022525"/>
    </source>
</evidence>
<dbReference type="PRINTS" id="PR00722">
    <property type="entry name" value="CHYMOTRYPSIN"/>
</dbReference>
<sequence length="426" mass="47621">MWTIKKILGAVALYYILQIVVRDTAAKDVINPAGLSSLEWGKHLQDLENVKFRGKRFINLGVNEQPNKAYQACLTPDEKKGHCRHLSKCVLEDFRSNFARFMDYMCIIERTYVGVCCPDQTEVLEVNSLGAESLAGVLPAVASNDDGKPIWGTAEDETSSTGVNDTRDTGAEINRKPRSPRGCGVSTKSRTRIVGGRPADPKEWPWMVALLRKDASHYCGGVLITDRHVLTAAHCVYRYKAREIIVRLGEYDFSVPEETRSLDFRVTEIRQHLDFNPFTYEHDIAILKIHRPTIFNSYIWPICLPPTGLSFENKSAIVTGWGTQYYGGPASAVLMEVAVPVWPQHKCARTFTQRIPETAMCAGAYEGGRDSCQGDSGGPLLHQLGNGRWVNIGIVSWGIRCGEPGHPGVYTRVNHYLDWIFDNAIF</sequence>
<dbReference type="SUPFAM" id="SSF50494">
    <property type="entry name" value="Trypsin-like serine proteases"/>
    <property type="match status" value="1"/>
</dbReference>
<evidence type="ECO:0000256" key="3">
    <source>
        <dbReference type="ARBA" id="ARBA00022729"/>
    </source>
</evidence>
<dbReference type="RefSeq" id="XP_015592172.1">
    <property type="nucleotide sequence ID" value="XM_015736686.2"/>
</dbReference>
<dbReference type="PROSITE" id="PS50240">
    <property type="entry name" value="TRYPSIN_DOM"/>
    <property type="match status" value="1"/>
</dbReference>
<keyword evidence="2" id="KW-0964">Secreted</keyword>
<dbReference type="GO" id="GO:0005576">
    <property type="term" value="C:extracellular region"/>
    <property type="evidence" value="ECO:0007669"/>
    <property type="project" value="UniProtKB-SubCell"/>
</dbReference>
<evidence type="ECO:0000313" key="12">
    <source>
        <dbReference type="Proteomes" id="UP000694920"/>
    </source>
</evidence>
<keyword evidence="8" id="KW-0378">Hydrolase</keyword>
<dbReference type="InterPro" id="IPR033116">
    <property type="entry name" value="TRYPSIN_SER"/>
</dbReference>
<keyword evidence="3 10" id="KW-0732">Signal</keyword>
<comment type="subcellular location">
    <subcellularLocation>
        <location evidence="1">Secreted</location>
    </subcellularLocation>
</comment>
<dbReference type="KEGG" id="ccin:107266323"/>
<dbReference type="GO" id="GO:0004252">
    <property type="term" value="F:serine-type endopeptidase activity"/>
    <property type="evidence" value="ECO:0007669"/>
    <property type="project" value="InterPro"/>
</dbReference>
<evidence type="ECO:0000256" key="5">
    <source>
        <dbReference type="ARBA" id="ARBA00024195"/>
    </source>
</evidence>
<feature type="signal peptide" evidence="10">
    <location>
        <begin position="1"/>
        <end position="26"/>
    </location>
</feature>
<organism evidence="12 14">
    <name type="scientific">Cephus cinctus</name>
    <name type="common">Wheat stem sawfly</name>
    <dbReference type="NCBI Taxonomy" id="211228"/>
    <lineage>
        <taxon>Eukaryota</taxon>
        <taxon>Metazoa</taxon>
        <taxon>Ecdysozoa</taxon>
        <taxon>Arthropoda</taxon>
        <taxon>Hexapoda</taxon>
        <taxon>Insecta</taxon>
        <taxon>Pterygota</taxon>
        <taxon>Neoptera</taxon>
        <taxon>Endopterygota</taxon>
        <taxon>Hymenoptera</taxon>
        <taxon>Cephoidea</taxon>
        <taxon>Cephidae</taxon>
        <taxon>Cephus</taxon>
    </lineage>
</organism>
<evidence type="ECO:0000313" key="13">
    <source>
        <dbReference type="RefSeq" id="XP_015592172.1"/>
    </source>
</evidence>
<accession>A0AAJ7BR24</accession>
<evidence type="ECO:0000256" key="10">
    <source>
        <dbReference type="SAM" id="SignalP"/>
    </source>
</evidence>
<feature type="domain" description="Peptidase S1" evidence="11">
    <location>
        <begin position="193"/>
        <end position="425"/>
    </location>
</feature>
<dbReference type="PROSITE" id="PS00134">
    <property type="entry name" value="TRYPSIN_HIS"/>
    <property type="match status" value="1"/>
</dbReference>
<gene>
    <name evidence="13 14" type="primary">LOC107266323</name>
</gene>
<dbReference type="InterPro" id="IPR001254">
    <property type="entry name" value="Trypsin_dom"/>
</dbReference>
<dbReference type="InterPro" id="IPR009003">
    <property type="entry name" value="Peptidase_S1_PA"/>
</dbReference>
<dbReference type="InterPro" id="IPR022700">
    <property type="entry name" value="CLIP"/>
</dbReference>
<dbReference type="Pfam" id="PF00089">
    <property type="entry name" value="Trypsin"/>
    <property type="match status" value="1"/>
</dbReference>
<reference evidence="13 14" key="1">
    <citation type="submission" date="2025-04" db="UniProtKB">
        <authorList>
            <consortium name="RefSeq"/>
        </authorList>
    </citation>
    <scope>IDENTIFICATION</scope>
</reference>
<evidence type="ECO:0000259" key="11">
    <source>
        <dbReference type="PROSITE" id="PS50240"/>
    </source>
</evidence>
<evidence type="ECO:0000256" key="4">
    <source>
        <dbReference type="ARBA" id="ARBA00023157"/>
    </source>
</evidence>
<dbReference type="CDD" id="cd00190">
    <property type="entry name" value="Tryp_SPc"/>
    <property type="match status" value="1"/>
</dbReference>
<dbReference type="InterPro" id="IPR018114">
    <property type="entry name" value="TRYPSIN_HIS"/>
</dbReference>
<dbReference type="Proteomes" id="UP000694920">
    <property type="component" value="Unplaced"/>
</dbReference>
<dbReference type="RefSeq" id="XP_015592173.1">
    <property type="nucleotide sequence ID" value="XM_015736687.2"/>
</dbReference>